<dbReference type="SUPFAM" id="SSF51735">
    <property type="entry name" value="NAD(P)-binding Rossmann-fold domains"/>
    <property type="match status" value="1"/>
</dbReference>
<protein>
    <submittedName>
        <fullName evidence="5">SDR family NAD(P)-dependent oxidoreductase</fullName>
    </submittedName>
</protein>
<accession>A0ABX5SU05</accession>
<dbReference type="InterPro" id="IPR057326">
    <property type="entry name" value="KR_dom"/>
</dbReference>
<dbReference type="Proteomes" id="UP000295748">
    <property type="component" value="Chromosome"/>
</dbReference>
<evidence type="ECO:0000313" key="5">
    <source>
        <dbReference type="EMBL" id="QBR89641.1"/>
    </source>
</evidence>
<evidence type="ECO:0000256" key="1">
    <source>
        <dbReference type="ARBA" id="ARBA00006484"/>
    </source>
</evidence>
<dbReference type="InterPro" id="IPR036291">
    <property type="entry name" value="NAD(P)-bd_dom_sf"/>
</dbReference>
<dbReference type="InterPro" id="IPR020904">
    <property type="entry name" value="Sc_DH/Rdtase_CS"/>
</dbReference>
<dbReference type="EMBL" id="CP038266">
    <property type="protein sequence ID" value="QBR89641.1"/>
    <property type="molecule type" value="Genomic_DNA"/>
</dbReference>
<reference evidence="5 6" key="1">
    <citation type="submission" date="2019-03" db="EMBL/GenBank/DDBJ databases">
        <authorList>
            <person name="Dong K."/>
        </authorList>
    </citation>
    <scope>NUCLEOTIDE SEQUENCE [LARGE SCALE GENOMIC DNA]</scope>
    <source>
        <strain evidence="6">dk512</strain>
    </source>
</reference>
<dbReference type="PANTHER" id="PTHR44196">
    <property type="entry name" value="DEHYDROGENASE/REDUCTASE SDR FAMILY MEMBER 7B"/>
    <property type="match status" value="1"/>
</dbReference>
<feature type="domain" description="Ketoreductase" evidence="4">
    <location>
        <begin position="76"/>
        <end position="246"/>
    </location>
</feature>
<dbReference type="SMART" id="SM00822">
    <property type="entry name" value="PKS_KR"/>
    <property type="match status" value="1"/>
</dbReference>
<proteinExistence type="inferred from homology"/>
<gene>
    <name evidence="5" type="ORF">E4K62_13730</name>
</gene>
<dbReference type="PANTHER" id="PTHR44196:SF1">
    <property type="entry name" value="DEHYDROGENASE_REDUCTASE SDR FAMILY MEMBER 7B"/>
    <property type="match status" value="1"/>
</dbReference>
<name>A0ABX5SU05_9MICO</name>
<dbReference type="Gene3D" id="3.40.50.720">
    <property type="entry name" value="NAD(P)-binding Rossmann-like Domain"/>
    <property type="match status" value="1"/>
</dbReference>
<dbReference type="PRINTS" id="PR00081">
    <property type="entry name" value="GDHRDH"/>
</dbReference>
<keyword evidence="2" id="KW-0560">Oxidoreductase</keyword>
<dbReference type="PRINTS" id="PR00080">
    <property type="entry name" value="SDRFAMILY"/>
</dbReference>
<evidence type="ECO:0000256" key="3">
    <source>
        <dbReference type="RuleBase" id="RU000363"/>
    </source>
</evidence>
<dbReference type="InterPro" id="IPR002347">
    <property type="entry name" value="SDR_fam"/>
</dbReference>
<evidence type="ECO:0000259" key="4">
    <source>
        <dbReference type="SMART" id="SM00822"/>
    </source>
</evidence>
<dbReference type="Pfam" id="PF00106">
    <property type="entry name" value="adh_short"/>
    <property type="match status" value="1"/>
</dbReference>
<dbReference type="PROSITE" id="PS00061">
    <property type="entry name" value="ADH_SHORT"/>
    <property type="match status" value="1"/>
</dbReference>
<sequence>MRSTPSATGKTPSGLRVMGNTVREVVARRGRGCLRPPVLVLARVPHPQPVNPLRPRGISAVRSRSMKEERMGQRGRVVVVVGASRGIGRAVAYRLARRGDRLVVVARDEEALARTAEHCRALGAQVLAVPADVTDSDALGSVVRSAVERFGRIDVWIGVTGVLAYGTVEQTPTAVYRRVLETNLIAQIDGVRRVLPVFRAQGSGRIILIGSLYSRVTAPYVSAYAASKFGLLGFAGSLRQELLDARGIDVRVIIPATIDTAVYQRAANLTGRVPRPIPPVVSPFRVARAVERSTRGRGAPVMPVGRVQSALIPFSAAFPRVFDHVVRLSMETLGLTRRPADDTLGTLDRPHHDAGRVTGGWRSPGLRAGLVALALAGAAALAGRRRRQ</sequence>
<evidence type="ECO:0000313" key="6">
    <source>
        <dbReference type="Proteomes" id="UP000295748"/>
    </source>
</evidence>
<evidence type="ECO:0000256" key="2">
    <source>
        <dbReference type="ARBA" id="ARBA00023002"/>
    </source>
</evidence>
<organism evidence="5 6">
    <name type="scientific">Microbacterium wangchenii</name>
    <dbReference type="NCBI Taxonomy" id="2541726"/>
    <lineage>
        <taxon>Bacteria</taxon>
        <taxon>Bacillati</taxon>
        <taxon>Actinomycetota</taxon>
        <taxon>Actinomycetes</taxon>
        <taxon>Micrococcales</taxon>
        <taxon>Microbacteriaceae</taxon>
        <taxon>Microbacterium</taxon>
    </lineage>
</organism>
<comment type="similarity">
    <text evidence="1 3">Belongs to the short-chain dehydrogenases/reductases (SDR) family.</text>
</comment>
<keyword evidence="6" id="KW-1185">Reference proteome</keyword>